<dbReference type="InterPro" id="IPR007052">
    <property type="entry name" value="CS_dom"/>
</dbReference>
<comment type="caution">
    <text evidence="5">The sequence shown here is derived from an EMBL/GenBank/DDBJ whole genome shotgun (WGS) entry which is preliminary data.</text>
</comment>
<dbReference type="STRING" id="580166.AUP43_02100"/>
<dbReference type="PROSITE" id="PS01031">
    <property type="entry name" value="SHSP"/>
    <property type="match status" value="1"/>
</dbReference>
<dbReference type="InterPro" id="IPR008978">
    <property type="entry name" value="HSP20-like_chaperone"/>
</dbReference>
<dbReference type="AlphaFoldDB" id="A0A154W1E2"/>
<protein>
    <submittedName>
        <fullName evidence="5">Heat-shock protein Hsp20</fullName>
    </submittedName>
</protein>
<keyword evidence="6" id="KW-1185">Reference proteome</keyword>
<reference evidence="5 6" key="1">
    <citation type="submission" date="2015-12" db="EMBL/GenBank/DDBJ databases">
        <title>Genome sequence of Oceanibaculum pacificum MCCC 1A02656.</title>
        <authorList>
            <person name="Lu L."/>
            <person name="Lai Q."/>
            <person name="Shao Z."/>
            <person name="Qian P."/>
        </authorList>
    </citation>
    <scope>NUCLEOTIDE SEQUENCE [LARGE SCALE GENOMIC DNA]</scope>
    <source>
        <strain evidence="5 6">MCCC 1A02656</strain>
    </source>
</reference>
<dbReference type="OrthoDB" id="9808910at2"/>
<dbReference type="InterPro" id="IPR031107">
    <property type="entry name" value="Small_HSP"/>
</dbReference>
<evidence type="ECO:0000256" key="1">
    <source>
        <dbReference type="PROSITE-ProRule" id="PRU00285"/>
    </source>
</evidence>
<feature type="domain" description="SHSP" evidence="3">
    <location>
        <begin position="54"/>
        <end position="168"/>
    </location>
</feature>
<evidence type="ECO:0000313" key="5">
    <source>
        <dbReference type="EMBL" id="KZD07338.1"/>
    </source>
</evidence>
<dbReference type="Proteomes" id="UP000076400">
    <property type="component" value="Unassembled WGS sequence"/>
</dbReference>
<dbReference type="InterPro" id="IPR002068">
    <property type="entry name" value="A-crystallin/Hsp20_dom"/>
</dbReference>
<dbReference type="CDD" id="cd06464">
    <property type="entry name" value="ACD_sHsps-like"/>
    <property type="match status" value="1"/>
</dbReference>
<comment type="similarity">
    <text evidence="1 2">Belongs to the small heat shock protein (HSP20) family.</text>
</comment>
<sequence length="168" mass="18749">MQISDLIPWGRDRNDVARQQGDSDNPLLSLQRDINRVFDDFWSRFDRSAGASNGLVSVTGPRTDVTETDEAVDVSVELPGMDEKDIDVSLSDDVLTIRGEKKAEREEKKKGYYLAERSYGSFYRSIPLPPGVDSEKAEAQFKKGVLTVTLPKTPEAQAKVRKIEVKAS</sequence>
<organism evidence="5 6">
    <name type="scientific">Oceanibaculum pacificum</name>
    <dbReference type="NCBI Taxonomy" id="580166"/>
    <lineage>
        <taxon>Bacteria</taxon>
        <taxon>Pseudomonadati</taxon>
        <taxon>Pseudomonadota</taxon>
        <taxon>Alphaproteobacteria</taxon>
        <taxon>Rhodospirillales</taxon>
        <taxon>Oceanibaculaceae</taxon>
        <taxon>Oceanibaculum</taxon>
    </lineage>
</organism>
<dbReference type="PROSITE" id="PS51203">
    <property type="entry name" value="CS"/>
    <property type="match status" value="1"/>
</dbReference>
<dbReference type="EMBL" id="LPXN01000116">
    <property type="protein sequence ID" value="KZD07338.1"/>
    <property type="molecule type" value="Genomic_DNA"/>
</dbReference>
<dbReference type="SUPFAM" id="SSF49764">
    <property type="entry name" value="HSP20-like chaperones"/>
    <property type="match status" value="1"/>
</dbReference>
<dbReference type="RefSeq" id="WP_067556850.1">
    <property type="nucleotide sequence ID" value="NZ_LPXN01000116.1"/>
</dbReference>
<dbReference type="Gene3D" id="2.60.40.790">
    <property type="match status" value="1"/>
</dbReference>
<evidence type="ECO:0000259" key="3">
    <source>
        <dbReference type="PROSITE" id="PS01031"/>
    </source>
</evidence>
<proteinExistence type="inferred from homology"/>
<evidence type="ECO:0000313" key="6">
    <source>
        <dbReference type="Proteomes" id="UP000076400"/>
    </source>
</evidence>
<dbReference type="PANTHER" id="PTHR11527">
    <property type="entry name" value="HEAT-SHOCK PROTEIN 20 FAMILY MEMBER"/>
    <property type="match status" value="1"/>
</dbReference>
<name>A0A154W1E2_9PROT</name>
<accession>A0A154W1E2</accession>
<dbReference type="Pfam" id="PF00011">
    <property type="entry name" value="HSP20"/>
    <property type="match status" value="1"/>
</dbReference>
<evidence type="ECO:0000256" key="2">
    <source>
        <dbReference type="RuleBase" id="RU003616"/>
    </source>
</evidence>
<gene>
    <name evidence="5" type="ORF">AUP43_02100</name>
</gene>
<evidence type="ECO:0000259" key="4">
    <source>
        <dbReference type="PROSITE" id="PS51203"/>
    </source>
</evidence>
<feature type="domain" description="CS" evidence="4">
    <location>
        <begin position="58"/>
        <end position="161"/>
    </location>
</feature>